<keyword evidence="3 7" id="KW-0694">RNA-binding</keyword>
<dbReference type="HAMAP" id="MF_01337_A">
    <property type="entry name" value="Ribosomal_uL18_A"/>
    <property type="match status" value="1"/>
</dbReference>
<dbReference type="CDD" id="cd00432">
    <property type="entry name" value="Ribosomal_L18_L5e"/>
    <property type="match status" value="1"/>
</dbReference>
<comment type="similarity">
    <text evidence="1 7">Belongs to the universal ribosomal protein uL18 family.</text>
</comment>
<dbReference type="EMBL" id="NMUE01000047">
    <property type="protein sequence ID" value="RFA93965.1"/>
    <property type="molecule type" value="Genomic_DNA"/>
</dbReference>
<dbReference type="OrthoDB" id="8644at2157"/>
<protein>
    <recommendedName>
        <fullName evidence="6 7">Large ribosomal subunit protein uL18</fullName>
    </recommendedName>
</protein>
<gene>
    <name evidence="7" type="primary">rpl18</name>
    <name evidence="8" type="ORF">CGL51_11525</name>
    <name evidence="9" type="ORF">CGL52_09820</name>
</gene>
<evidence type="ECO:0000256" key="5">
    <source>
        <dbReference type="ARBA" id="ARBA00023274"/>
    </source>
</evidence>
<proteinExistence type="inferred from homology"/>
<dbReference type="PANTHER" id="PTHR23410:SF12">
    <property type="entry name" value="LARGE RIBOSOMAL SUBUNIT PROTEIN UL18"/>
    <property type="match status" value="1"/>
</dbReference>
<evidence type="ECO:0000256" key="2">
    <source>
        <dbReference type="ARBA" id="ARBA00022730"/>
    </source>
</evidence>
<comment type="subunit">
    <text evidence="7">Part of the 50S ribosomal subunit. Contacts the 5S and 23S rRNAs.</text>
</comment>
<dbReference type="GO" id="GO:0006412">
    <property type="term" value="P:translation"/>
    <property type="evidence" value="ECO:0007669"/>
    <property type="project" value="UniProtKB-UniRule"/>
</dbReference>
<dbReference type="InterPro" id="IPR057268">
    <property type="entry name" value="Ribosomal_L18"/>
</dbReference>
<dbReference type="InterPro" id="IPR005485">
    <property type="entry name" value="Rbsml_uL18_euk_arch"/>
</dbReference>
<dbReference type="AlphaFoldDB" id="A0A371QV82"/>
<comment type="caution">
    <text evidence="8">The sequence shown here is derived from an EMBL/GenBank/DDBJ whole genome shotgun (WGS) entry which is preliminary data.</text>
</comment>
<dbReference type="FunFam" id="3.30.420.100:FF:000008">
    <property type="entry name" value="50S ribosomal protein L18"/>
    <property type="match status" value="1"/>
</dbReference>
<dbReference type="GO" id="GO:0022625">
    <property type="term" value="C:cytosolic large ribosomal subunit"/>
    <property type="evidence" value="ECO:0007669"/>
    <property type="project" value="TreeGrafter"/>
</dbReference>
<dbReference type="EMBL" id="NMUF01000030">
    <property type="protein sequence ID" value="RFA97202.1"/>
    <property type="molecule type" value="Genomic_DNA"/>
</dbReference>
<dbReference type="NCBIfam" id="NF006342">
    <property type="entry name" value="PRK08569.1"/>
    <property type="match status" value="1"/>
</dbReference>
<evidence type="ECO:0000256" key="3">
    <source>
        <dbReference type="ARBA" id="ARBA00022884"/>
    </source>
</evidence>
<dbReference type="GO" id="GO:0003735">
    <property type="term" value="F:structural constituent of ribosome"/>
    <property type="evidence" value="ECO:0007669"/>
    <property type="project" value="InterPro"/>
</dbReference>
<accession>A0A371QV82</accession>
<dbReference type="Pfam" id="PF17144">
    <property type="entry name" value="Ribosomal_L5e"/>
    <property type="match status" value="2"/>
</dbReference>
<dbReference type="RefSeq" id="WP_116421819.1">
    <property type="nucleotide sequence ID" value="NZ_NMUE01000047.1"/>
</dbReference>
<evidence type="ECO:0000256" key="6">
    <source>
        <dbReference type="ARBA" id="ARBA00035197"/>
    </source>
</evidence>
<dbReference type="Proteomes" id="UP000256877">
    <property type="component" value="Unassembled WGS sequence"/>
</dbReference>
<evidence type="ECO:0000256" key="7">
    <source>
        <dbReference type="HAMAP-Rule" id="MF_01337"/>
    </source>
</evidence>
<dbReference type="InterPro" id="IPR057267">
    <property type="entry name" value="Rbsml_uL18_arch"/>
</dbReference>
<evidence type="ECO:0000313" key="9">
    <source>
        <dbReference type="EMBL" id="RFA97202.1"/>
    </source>
</evidence>
<dbReference type="GO" id="GO:0000027">
    <property type="term" value="P:ribosomal large subunit assembly"/>
    <property type="evidence" value="ECO:0007669"/>
    <property type="project" value="TreeGrafter"/>
</dbReference>
<reference evidence="10 11" key="1">
    <citation type="submission" date="2017-07" db="EMBL/GenBank/DDBJ databases">
        <title>Draft genome sequence of aerobic hyperthermophilic archaea, Pyrobaculum aerophilum YKB31 and YKB32.</title>
        <authorList>
            <person name="Mochizuki T."/>
            <person name="Berliner A.J."/>
            <person name="Yoshida-Takashima Y."/>
            <person name="Takaki Y."/>
            <person name="Nunoura T."/>
            <person name="Takai K."/>
        </authorList>
    </citation>
    <scope>NUCLEOTIDE SEQUENCE [LARGE SCALE GENOMIC DNA]</scope>
    <source>
        <strain evidence="8 11">YKB31</strain>
        <strain evidence="9 10">YKB32</strain>
    </source>
</reference>
<dbReference type="GO" id="GO:0008097">
    <property type="term" value="F:5S rRNA binding"/>
    <property type="evidence" value="ECO:0007669"/>
    <property type="project" value="InterPro"/>
</dbReference>
<name>A0A371QV82_9CREN</name>
<keyword evidence="2 7" id="KW-0699">rRNA-binding</keyword>
<evidence type="ECO:0000313" key="10">
    <source>
        <dbReference type="Proteomes" id="UP000256877"/>
    </source>
</evidence>
<dbReference type="SUPFAM" id="SSF53137">
    <property type="entry name" value="Translational machinery components"/>
    <property type="match status" value="1"/>
</dbReference>
<evidence type="ECO:0000313" key="8">
    <source>
        <dbReference type="EMBL" id="RFA93965.1"/>
    </source>
</evidence>
<sequence length="205" mass="23319">MARSGRYKVPFRRRGEGLTNYRKRRKLLLSKKPRLVVRKTNKHIIAQIVVAKPQGDVTIVGADTRILAKFGWRGDENNTAAAYLLGLVVGYKARARKVEEAILDIGLHRPTPGARVFAVLRGALDAGLKIPHGEEVLPDEDRIKGKHVAEYAEKLKEENPEAYKARFSRYLQRGLEPEKLPEHFEEVKKKIVEYYEKKLAKVAAQ</sequence>
<comment type="function">
    <text evidence="7">This is one of the proteins that bind and probably mediate the attachment of the 5S RNA into the large ribosomal subunit, where it forms part of the central protuberance.</text>
</comment>
<keyword evidence="5 7" id="KW-0687">Ribonucleoprotein</keyword>
<dbReference type="Proteomes" id="UP000257123">
    <property type="component" value="Unassembled WGS sequence"/>
</dbReference>
<evidence type="ECO:0000313" key="11">
    <source>
        <dbReference type="Proteomes" id="UP000257123"/>
    </source>
</evidence>
<dbReference type="Gene3D" id="3.30.420.100">
    <property type="match status" value="1"/>
</dbReference>
<keyword evidence="4 7" id="KW-0689">Ribosomal protein</keyword>
<evidence type="ECO:0000256" key="1">
    <source>
        <dbReference type="ARBA" id="ARBA00007116"/>
    </source>
</evidence>
<evidence type="ECO:0000256" key="4">
    <source>
        <dbReference type="ARBA" id="ARBA00022980"/>
    </source>
</evidence>
<dbReference type="PANTHER" id="PTHR23410">
    <property type="entry name" value="RIBOSOMAL PROTEIN L5-RELATED"/>
    <property type="match status" value="1"/>
</dbReference>
<organism evidence="8 11">
    <name type="scientific">Pyrobaculum aerophilum</name>
    <dbReference type="NCBI Taxonomy" id="13773"/>
    <lineage>
        <taxon>Archaea</taxon>
        <taxon>Thermoproteota</taxon>
        <taxon>Thermoprotei</taxon>
        <taxon>Thermoproteales</taxon>
        <taxon>Thermoproteaceae</taxon>
        <taxon>Pyrobaculum</taxon>
    </lineage>
</organism>